<evidence type="ECO:0000313" key="3">
    <source>
        <dbReference type="WBParaSite" id="SMUV_0000113201-mRNA-1"/>
    </source>
</evidence>
<evidence type="ECO:0000256" key="1">
    <source>
        <dbReference type="SAM" id="Coils"/>
    </source>
</evidence>
<protein>
    <submittedName>
        <fullName evidence="3">DUF3786 domain-containing protein</fullName>
    </submittedName>
</protein>
<keyword evidence="2" id="KW-1185">Reference proteome</keyword>
<proteinExistence type="predicted"/>
<feature type="coiled-coil region" evidence="1">
    <location>
        <begin position="3"/>
        <end position="30"/>
    </location>
</feature>
<dbReference type="WBParaSite" id="SMUV_0000113201-mRNA-1">
    <property type="protein sequence ID" value="SMUV_0000113201-mRNA-1"/>
    <property type="gene ID" value="SMUV_0000113201"/>
</dbReference>
<dbReference type="Proteomes" id="UP000046393">
    <property type="component" value="Unplaced"/>
</dbReference>
<sequence length="201" mass="23377">MELLRKRHEQELLKEALKDAKEKDEKLAKEPLLSLEEVTEQMATGMVYYPDLPIRFRVVRFFGGRLSLPLPVDYLNRHTTQKELAVLVNDTMGISLTLQLTRSLKKNVTFDEVKRQMAGQFKGAGIYIELLEEGSVEDDFAPTHFITYRMPMAKGVMYHMVFYAINRIDGSMVIGDYNCFYKDIEKWENIIKATVSYMDFN</sequence>
<dbReference type="AlphaFoldDB" id="A0A0N5AAF6"/>
<reference evidence="3" key="1">
    <citation type="submission" date="2017-02" db="UniProtKB">
        <authorList>
            <consortium name="WormBaseParasite"/>
        </authorList>
    </citation>
    <scope>IDENTIFICATION</scope>
</reference>
<keyword evidence="1" id="KW-0175">Coiled coil</keyword>
<organism evidence="2 3">
    <name type="scientific">Syphacia muris</name>
    <dbReference type="NCBI Taxonomy" id="451379"/>
    <lineage>
        <taxon>Eukaryota</taxon>
        <taxon>Metazoa</taxon>
        <taxon>Ecdysozoa</taxon>
        <taxon>Nematoda</taxon>
        <taxon>Chromadorea</taxon>
        <taxon>Rhabditida</taxon>
        <taxon>Spirurina</taxon>
        <taxon>Oxyuridomorpha</taxon>
        <taxon>Oxyuroidea</taxon>
        <taxon>Oxyuridae</taxon>
        <taxon>Syphacia</taxon>
    </lineage>
</organism>
<name>A0A0N5AAF6_9BILA</name>
<evidence type="ECO:0000313" key="2">
    <source>
        <dbReference type="Proteomes" id="UP000046393"/>
    </source>
</evidence>
<accession>A0A0N5AAF6</accession>